<protein>
    <submittedName>
        <fullName evidence="2">Uncharacterized protein</fullName>
    </submittedName>
</protein>
<feature type="chain" id="PRO_5045338133" evidence="1">
    <location>
        <begin position="34"/>
        <end position="68"/>
    </location>
</feature>
<evidence type="ECO:0000313" key="2">
    <source>
        <dbReference type="EMBL" id="MFC5005792.1"/>
    </source>
</evidence>
<feature type="signal peptide" evidence="1">
    <location>
        <begin position="1"/>
        <end position="33"/>
    </location>
</feature>
<keyword evidence="1" id="KW-0732">Signal</keyword>
<name>A0ABV9WEA1_9ACTN</name>
<dbReference type="Proteomes" id="UP001595912">
    <property type="component" value="Unassembled WGS sequence"/>
</dbReference>
<dbReference type="EMBL" id="JBHSIU010000086">
    <property type="protein sequence ID" value="MFC5005792.1"/>
    <property type="molecule type" value="Genomic_DNA"/>
</dbReference>
<evidence type="ECO:0000256" key="1">
    <source>
        <dbReference type="SAM" id="SignalP"/>
    </source>
</evidence>
<keyword evidence="3" id="KW-1185">Reference proteome</keyword>
<sequence length="68" mass="7241">MRDTTLGRWMTRLAVTVGVAVAALGLSATVAQASVTDSEASPVKLASVVRGFQVSTEPVYVTESWDWN</sequence>
<proteinExistence type="predicted"/>
<accession>A0ABV9WEA1</accession>
<comment type="caution">
    <text evidence="2">The sequence shown here is derived from an EMBL/GenBank/DDBJ whole genome shotgun (WGS) entry which is preliminary data.</text>
</comment>
<gene>
    <name evidence="2" type="ORF">ACFPIJ_49205</name>
</gene>
<organism evidence="2 3">
    <name type="scientific">Dactylosporangium cerinum</name>
    <dbReference type="NCBI Taxonomy" id="1434730"/>
    <lineage>
        <taxon>Bacteria</taxon>
        <taxon>Bacillati</taxon>
        <taxon>Actinomycetota</taxon>
        <taxon>Actinomycetes</taxon>
        <taxon>Micromonosporales</taxon>
        <taxon>Micromonosporaceae</taxon>
        <taxon>Dactylosporangium</taxon>
    </lineage>
</organism>
<reference evidence="3" key="1">
    <citation type="journal article" date="2019" name="Int. J. Syst. Evol. Microbiol.">
        <title>The Global Catalogue of Microorganisms (GCM) 10K type strain sequencing project: providing services to taxonomists for standard genome sequencing and annotation.</title>
        <authorList>
            <consortium name="The Broad Institute Genomics Platform"/>
            <consortium name="The Broad Institute Genome Sequencing Center for Infectious Disease"/>
            <person name="Wu L."/>
            <person name="Ma J."/>
        </authorList>
    </citation>
    <scope>NUCLEOTIDE SEQUENCE [LARGE SCALE GENOMIC DNA]</scope>
    <source>
        <strain evidence="3">CGMCC 4.7152</strain>
    </source>
</reference>
<evidence type="ECO:0000313" key="3">
    <source>
        <dbReference type="Proteomes" id="UP001595912"/>
    </source>
</evidence>
<dbReference type="RefSeq" id="WP_380126422.1">
    <property type="nucleotide sequence ID" value="NZ_JBHSIU010000086.1"/>
</dbReference>